<comment type="caution">
    <text evidence="2">The sequence shown here is derived from an EMBL/GenBank/DDBJ whole genome shotgun (WGS) entry which is preliminary data.</text>
</comment>
<dbReference type="EMBL" id="VSSQ01018518">
    <property type="protein sequence ID" value="MPM61770.1"/>
    <property type="molecule type" value="Genomic_DNA"/>
</dbReference>
<evidence type="ECO:0000313" key="2">
    <source>
        <dbReference type="EMBL" id="MPM61770.1"/>
    </source>
</evidence>
<dbReference type="Pfam" id="PF13311">
    <property type="entry name" value="DUF4080"/>
    <property type="match status" value="1"/>
</dbReference>
<dbReference type="InterPro" id="IPR025288">
    <property type="entry name" value="DUF4080"/>
</dbReference>
<evidence type="ECO:0000259" key="1">
    <source>
        <dbReference type="Pfam" id="PF13311"/>
    </source>
</evidence>
<accession>A0A645B8J9</accession>
<name>A0A645B8J9_9ZZZZ</name>
<proteinExistence type="predicted"/>
<dbReference type="AlphaFoldDB" id="A0A645B8J9"/>
<reference evidence="2" key="1">
    <citation type="submission" date="2019-08" db="EMBL/GenBank/DDBJ databases">
        <authorList>
            <person name="Kucharzyk K."/>
            <person name="Murdoch R.W."/>
            <person name="Higgins S."/>
            <person name="Loffler F."/>
        </authorList>
    </citation>
    <scope>NUCLEOTIDE SEQUENCE</scope>
</reference>
<feature type="domain" description="DUF4080" evidence="1">
    <location>
        <begin position="3"/>
        <end position="52"/>
    </location>
</feature>
<protein>
    <recommendedName>
        <fullName evidence="1">DUF4080 domain-containing protein</fullName>
    </recommendedName>
</protein>
<sequence>MDNLKEYLPQFADTPTKYILKYIHFEPFKYDILRLKENISEKLKKEETVILFDYNTNKVFDKSKTYTVKVGEEDEV</sequence>
<organism evidence="2">
    <name type="scientific">bioreactor metagenome</name>
    <dbReference type="NCBI Taxonomy" id="1076179"/>
    <lineage>
        <taxon>unclassified sequences</taxon>
        <taxon>metagenomes</taxon>
        <taxon>ecological metagenomes</taxon>
    </lineage>
</organism>
<gene>
    <name evidence="2" type="ORF">SDC9_108630</name>
</gene>